<gene>
    <name evidence="1" type="ORF">CSKR_201424</name>
</gene>
<reference evidence="1 2" key="2">
    <citation type="journal article" date="2021" name="Genomics">
        <title>High-quality reference genome for Clonorchis sinensis.</title>
        <authorList>
            <person name="Young N.D."/>
            <person name="Stroehlein A.J."/>
            <person name="Kinkar L."/>
            <person name="Wang T."/>
            <person name="Sohn W.M."/>
            <person name="Chang B.C.H."/>
            <person name="Kaur P."/>
            <person name="Weisz D."/>
            <person name="Dudchenko O."/>
            <person name="Aiden E.L."/>
            <person name="Korhonen P.K."/>
            <person name="Gasser R.B."/>
        </authorList>
    </citation>
    <scope>NUCLEOTIDE SEQUENCE [LARGE SCALE GENOMIC DNA]</scope>
    <source>
        <strain evidence="1">Cs-k2</strain>
    </source>
</reference>
<organism evidence="1 2">
    <name type="scientific">Clonorchis sinensis</name>
    <name type="common">Chinese liver fluke</name>
    <dbReference type="NCBI Taxonomy" id="79923"/>
    <lineage>
        <taxon>Eukaryota</taxon>
        <taxon>Metazoa</taxon>
        <taxon>Spiralia</taxon>
        <taxon>Lophotrochozoa</taxon>
        <taxon>Platyhelminthes</taxon>
        <taxon>Trematoda</taxon>
        <taxon>Digenea</taxon>
        <taxon>Opisthorchiida</taxon>
        <taxon>Opisthorchiata</taxon>
        <taxon>Opisthorchiidae</taxon>
        <taxon>Clonorchis</taxon>
    </lineage>
</organism>
<name>A0A8T1MRD0_CLOSI</name>
<evidence type="ECO:0000313" key="2">
    <source>
        <dbReference type="Proteomes" id="UP000286415"/>
    </source>
</evidence>
<dbReference type="OrthoDB" id="269822at2759"/>
<dbReference type="AlphaFoldDB" id="A0A8T1MRD0"/>
<comment type="caution">
    <text evidence="1">The sequence shown here is derived from an EMBL/GenBank/DDBJ whole genome shotgun (WGS) entry which is preliminary data.</text>
</comment>
<dbReference type="Proteomes" id="UP000286415">
    <property type="component" value="Unassembled WGS sequence"/>
</dbReference>
<keyword evidence="2" id="KW-1185">Reference proteome</keyword>
<evidence type="ECO:0000313" key="1">
    <source>
        <dbReference type="EMBL" id="KAG5451415.1"/>
    </source>
</evidence>
<accession>A0A8T1MRD0</accession>
<dbReference type="EMBL" id="NIRI02000042">
    <property type="protein sequence ID" value="KAG5451415.1"/>
    <property type="molecule type" value="Genomic_DNA"/>
</dbReference>
<reference evidence="1 2" key="1">
    <citation type="journal article" date="2018" name="Biotechnol. Adv.">
        <title>Improved genomic resources and new bioinformatic workflow for the carcinogenic parasite Clonorchis sinensis: Biotechnological implications.</title>
        <authorList>
            <person name="Wang D."/>
            <person name="Korhonen P.K."/>
            <person name="Gasser R.B."/>
            <person name="Young N.D."/>
        </authorList>
    </citation>
    <scope>NUCLEOTIDE SEQUENCE [LARGE SCALE GENOMIC DNA]</scope>
    <source>
        <strain evidence="1">Cs-k2</strain>
    </source>
</reference>
<proteinExistence type="predicted"/>
<sequence length="74" mass="8375">MRQQADQWTNLKVAQMKEICDLVLGYIEVRKELLLRVSNTDCSYQFAIILIKSTRDPVGSTVDVLLVVAKLHGV</sequence>
<protein>
    <submittedName>
        <fullName evidence="1">Uncharacterized protein</fullName>
    </submittedName>
</protein>